<protein>
    <recommendedName>
        <fullName evidence="1">Sulfatase-modifying factor enzyme-like domain-containing protein</fullName>
    </recommendedName>
</protein>
<dbReference type="PANTHER" id="PTHR23150">
    <property type="entry name" value="SULFATASE MODIFYING FACTOR 1, 2"/>
    <property type="match status" value="1"/>
</dbReference>
<dbReference type="InterPro" id="IPR016187">
    <property type="entry name" value="CTDL_fold"/>
</dbReference>
<dbReference type="Pfam" id="PF03781">
    <property type="entry name" value="FGE-sulfatase"/>
    <property type="match status" value="1"/>
</dbReference>
<dbReference type="SUPFAM" id="SSF56436">
    <property type="entry name" value="C-type lectin-like"/>
    <property type="match status" value="1"/>
</dbReference>
<reference evidence="2" key="1">
    <citation type="journal article" date="2015" name="Nature">
        <title>Complex archaea that bridge the gap between prokaryotes and eukaryotes.</title>
        <authorList>
            <person name="Spang A."/>
            <person name="Saw J.H."/>
            <person name="Jorgensen S.L."/>
            <person name="Zaremba-Niedzwiedzka K."/>
            <person name="Martijn J."/>
            <person name="Lind A.E."/>
            <person name="van Eijk R."/>
            <person name="Schleper C."/>
            <person name="Guy L."/>
            <person name="Ettema T.J."/>
        </authorList>
    </citation>
    <scope>NUCLEOTIDE SEQUENCE</scope>
</reference>
<evidence type="ECO:0000313" key="2">
    <source>
        <dbReference type="EMBL" id="KKM96214.1"/>
    </source>
</evidence>
<organism evidence="2">
    <name type="scientific">marine sediment metagenome</name>
    <dbReference type="NCBI Taxonomy" id="412755"/>
    <lineage>
        <taxon>unclassified sequences</taxon>
        <taxon>metagenomes</taxon>
        <taxon>ecological metagenomes</taxon>
    </lineage>
</organism>
<dbReference type="InterPro" id="IPR042095">
    <property type="entry name" value="SUMF_sf"/>
</dbReference>
<dbReference type="Gene3D" id="3.90.1580.10">
    <property type="entry name" value="paralog of FGE (formylglycine-generating enzyme)"/>
    <property type="match status" value="1"/>
</dbReference>
<gene>
    <name evidence="2" type="ORF">LCGC14_1180300</name>
</gene>
<evidence type="ECO:0000259" key="1">
    <source>
        <dbReference type="Pfam" id="PF03781"/>
    </source>
</evidence>
<name>A0A0F9LMC8_9ZZZZ</name>
<dbReference type="InterPro" id="IPR051043">
    <property type="entry name" value="Sulfatase_Mod_Factor_Kinase"/>
</dbReference>
<sequence>MKIMNARKTMGKGVSRKAWCIFLFLSLLVSIAVPGASQERVGIEFVKKLARDIIAEGYRNTLIITVRGTLEEEAILELEKELNYADIRYTLQEIEPGPGAELPSVISSILKTGIEAIIPLGDAGALGFIIQQIRNLGVEQPVYLYITTEEGKRVLKEQDIMPVYTMVSSLERPAGEDVIFMKDGDKLTGKVTSSSIGIQTPYAQIFFDARLIAGIIFGGGAYMERIYTVNKSYFSGFINNPTVDFRLSSGAEIAVRKEKIARILFRVRDKELLGIPGSDIFYMVNGDVFAGRLTDEVLQVKTAYADVTIGVNTIRDISFIAEQQVFIKITLYNGDEINGVLRDEDMHINLDAGPPITIYQGKIKEVRMRIGYESVVIVPVTTPTPVSATDDMVLIADGEFLMGSNYGDHNETPIHKVYLAAFYIDKYEVTNLQFSQFLNEKGNQEEGGVAWLDTSDEDCLIEYRNGKYQPKSGYENHPVIEVSWFGARAYAEWAGKRFPTEAEWEKAARGGLVGKKYPWGDNIDSSKANYDENVGQTTPVGRYPPNNYGLYDMGGNVWEWVSDWYDEDYYSSSNSYRNPQGPNYGSERVIRGAGWSYDARYLRCASRSYVHPDNTSNHLGFRCAKSP</sequence>
<dbReference type="InterPro" id="IPR005532">
    <property type="entry name" value="SUMF_dom"/>
</dbReference>
<dbReference type="AlphaFoldDB" id="A0A0F9LMC8"/>
<dbReference type="EMBL" id="LAZR01005909">
    <property type="protein sequence ID" value="KKM96214.1"/>
    <property type="molecule type" value="Genomic_DNA"/>
</dbReference>
<proteinExistence type="predicted"/>
<dbReference type="PANTHER" id="PTHR23150:SF19">
    <property type="entry name" value="FORMYLGLYCINE-GENERATING ENZYME"/>
    <property type="match status" value="1"/>
</dbReference>
<dbReference type="GO" id="GO:0120147">
    <property type="term" value="F:formylglycine-generating oxidase activity"/>
    <property type="evidence" value="ECO:0007669"/>
    <property type="project" value="TreeGrafter"/>
</dbReference>
<feature type="domain" description="Sulfatase-modifying factor enzyme-like" evidence="1">
    <location>
        <begin position="389"/>
        <end position="625"/>
    </location>
</feature>
<comment type="caution">
    <text evidence="2">The sequence shown here is derived from an EMBL/GenBank/DDBJ whole genome shotgun (WGS) entry which is preliminary data.</text>
</comment>
<accession>A0A0F9LMC8</accession>